<gene>
    <name evidence="2" type="ORF">THIAE_09635</name>
</gene>
<evidence type="ECO:0000259" key="1">
    <source>
        <dbReference type="Pfam" id="PF06114"/>
    </source>
</evidence>
<keyword evidence="3" id="KW-1185">Reference proteome</keyword>
<proteinExistence type="predicted"/>
<dbReference type="Pfam" id="PF06114">
    <property type="entry name" value="Peptidase_M78"/>
    <property type="match status" value="1"/>
</dbReference>
<dbReference type="Proteomes" id="UP000005380">
    <property type="component" value="Chromosome"/>
</dbReference>
<dbReference type="EMBL" id="CP007030">
    <property type="protein sequence ID" value="AHF01980.1"/>
    <property type="molecule type" value="Genomic_DNA"/>
</dbReference>
<dbReference type="eggNOG" id="COG2856">
    <property type="taxonomic scope" value="Bacteria"/>
</dbReference>
<keyword evidence="2" id="KW-0687">Ribonucleoprotein</keyword>
<name>W0DTP8_9GAMM</name>
<evidence type="ECO:0000313" key="3">
    <source>
        <dbReference type="Proteomes" id="UP000005380"/>
    </source>
</evidence>
<accession>W0DTP8</accession>
<dbReference type="GO" id="GO:0005840">
    <property type="term" value="C:ribosome"/>
    <property type="evidence" value="ECO:0007669"/>
    <property type="project" value="UniProtKB-KW"/>
</dbReference>
<dbReference type="HOGENOM" id="CLU_084682_2_0_6"/>
<dbReference type="PANTHER" id="PTHR43236">
    <property type="entry name" value="ANTITOXIN HIGA1"/>
    <property type="match status" value="1"/>
</dbReference>
<dbReference type="InterPro" id="IPR010359">
    <property type="entry name" value="IrrE_HExxH"/>
</dbReference>
<keyword evidence="2" id="KW-0689">Ribosomal protein</keyword>
<dbReference type="InterPro" id="IPR052345">
    <property type="entry name" value="Rad_response_metalloprotease"/>
</dbReference>
<dbReference type="Gene3D" id="1.10.10.2910">
    <property type="match status" value="1"/>
</dbReference>
<dbReference type="STRING" id="717772.THIAE_09635"/>
<sequence>MAILRRKSIRKIHEAPTKFNVENLLKTAREHGIDTNPIDIKKLASSLGVQIKSIEMENEVSGYLRKEDGHWIIGVNALHHPNRKRFTIAHELGHYCLHSKVMDCFEDTVLFRKGETNLYETQANKFAAELLMPKDLFLDYIRNKSSEIESIAEHFEVSSMAVRLRAKNLGLGGHGVD</sequence>
<feature type="domain" description="IrrE N-terminal-like" evidence="1">
    <location>
        <begin position="45"/>
        <end position="166"/>
    </location>
</feature>
<dbReference type="InParanoid" id="W0DTP8"/>
<dbReference type="KEGG" id="tao:THIAE_09635"/>
<evidence type="ECO:0000313" key="2">
    <source>
        <dbReference type="EMBL" id="AHF01980.1"/>
    </source>
</evidence>
<dbReference type="AlphaFoldDB" id="W0DTP8"/>
<reference evidence="2 3" key="1">
    <citation type="submission" date="2013-12" db="EMBL/GenBank/DDBJ databases">
        <authorList>
            <consortium name="DOE Joint Genome Institute"/>
            <person name="Kappler U."/>
            <person name="Huntemann M."/>
            <person name="Han J."/>
            <person name="Chen A."/>
            <person name="Kyrpides N."/>
            <person name="Mavromatis K."/>
            <person name="Markowitz V."/>
            <person name="Palaniappan K."/>
            <person name="Ivanova N."/>
            <person name="Schaumberg A."/>
            <person name="Pati A."/>
            <person name="Liolios K."/>
            <person name="Nordberg H.P."/>
            <person name="Cantor M.N."/>
            <person name="Hua S.X."/>
            <person name="Woyke T."/>
        </authorList>
    </citation>
    <scope>NUCLEOTIDE SEQUENCE [LARGE SCALE GENOMIC DNA]</scope>
    <source>
        <strain evidence="3">AL2</strain>
    </source>
</reference>
<dbReference type="OrthoDB" id="9794834at2"/>
<dbReference type="RefSeq" id="WP_006460230.1">
    <property type="nucleotide sequence ID" value="NZ_CP007030.1"/>
</dbReference>
<protein>
    <submittedName>
        <fullName evidence="2">50S ribosomal protein L22</fullName>
    </submittedName>
</protein>
<organism evidence="2 3">
    <name type="scientific">Thiomicrospira aerophila AL3</name>
    <dbReference type="NCBI Taxonomy" id="717772"/>
    <lineage>
        <taxon>Bacteria</taxon>
        <taxon>Pseudomonadati</taxon>
        <taxon>Pseudomonadota</taxon>
        <taxon>Gammaproteobacteria</taxon>
        <taxon>Thiotrichales</taxon>
        <taxon>Piscirickettsiaceae</taxon>
        <taxon>Thiomicrospira</taxon>
    </lineage>
</organism>
<dbReference type="PANTHER" id="PTHR43236:SF2">
    <property type="entry name" value="BLL0069 PROTEIN"/>
    <property type="match status" value="1"/>
</dbReference>